<comment type="subunit">
    <text evidence="5">Component of the CIA complex.</text>
</comment>
<keyword evidence="5" id="KW-0206">Cytoskeleton</keyword>
<dbReference type="GeneTree" id="ENSGT00390000015583"/>
<dbReference type="AlphaFoldDB" id="A0A8C4N9R5"/>
<evidence type="ECO:0000256" key="2">
    <source>
        <dbReference type="ARBA" id="ARBA00009340"/>
    </source>
</evidence>
<name>A0A8C4N9R5_EPTBU</name>
<feature type="domain" description="MMS19 N-terminal" evidence="8">
    <location>
        <begin position="13"/>
        <end position="66"/>
    </location>
</feature>
<dbReference type="InterPro" id="IPR024687">
    <property type="entry name" value="MMS19_C"/>
</dbReference>
<dbReference type="GO" id="GO:0051604">
    <property type="term" value="P:protein maturation"/>
    <property type="evidence" value="ECO:0007669"/>
    <property type="project" value="UniProtKB-UniRule"/>
</dbReference>
<keyword evidence="6" id="KW-0732">Signal</keyword>
<dbReference type="GO" id="GO:0016226">
    <property type="term" value="P:iron-sulfur cluster assembly"/>
    <property type="evidence" value="ECO:0007669"/>
    <property type="project" value="UniProtKB-UniRule"/>
</dbReference>
<sequence length="776" mass="84184">MNLVKICFYFILQFVLPLLLEKLDSEMQSSKRDALETLTVCCATYGANELQDSLSDVVTSLRREVLEPVSEAVEMAALDTIKALALTLARSVMPPGGRDLLYMFLEDMVAECMPTLTTGEAKCLLSASLLLQAMGKACCRACVHVLTASVPILVKRFNDSKQAVERCTLIDALRNLSLCCQGFTEDQEGEESPLHHHIDTLLELAGAAVSDTHSQLRQAGIALLIALASLPGVLSGEQLRLAVCHLSQLIQDPVSQCSVSAVDGCAALASLHSTLLIRHCLPPLTAQLHKDAECQLAMKSLARLCLHPDIVRHVVPELLDHLCTATTVADVVVTCGHLHDIVSQSKQCPESLSYLYSTLLLRLLSHAVHTATAYGGDRVSDDSDGDASIIWHDSTVIGAVSRLLAAISSFAEAKYVEVLLPGLLSLFLDGDGKLLANGMLECPFQPLQPNSPWQQTQLTALLAACIGCLQRKVAVPEWERLLSYLVKLTLTSEHTPTVTSGATCIAALVNKEPPGPRLDVLLKDILKNLDENLSVDRQHGCRLHALKLLLWVTKAVVLRYHLTAPEFVNKLLLLLGDTELGVDAADGFHLLVTESSFLLGPAANADIRLLYRQRLYTEHAACLLIGANADGDRRSNSLQALAHLLAALPRQALVAELPTLSPHLLSWMAEPHVAVQAAAVALLLVALEHSPKPLEPQVASFLTCLLPLTRSPSMSVRIAALKCLAAITCFPPYLLLPHWMIVQHALAAALDDKKRLVRREAIEARGRWFLLGSPGR</sequence>
<evidence type="ECO:0000256" key="4">
    <source>
        <dbReference type="ARBA" id="ARBA00023242"/>
    </source>
</evidence>
<feature type="signal peptide" evidence="6">
    <location>
        <begin position="1"/>
        <end position="17"/>
    </location>
</feature>
<dbReference type="InterPro" id="IPR011989">
    <property type="entry name" value="ARM-like"/>
</dbReference>
<dbReference type="Ensembl" id="ENSEBUT00000003924.1">
    <property type="protein sequence ID" value="ENSEBUP00000003549.1"/>
    <property type="gene ID" value="ENSEBUG00000002573.1"/>
</dbReference>
<evidence type="ECO:0000313" key="10">
    <source>
        <dbReference type="Proteomes" id="UP000694388"/>
    </source>
</evidence>
<comment type="subcellular location">
    <subcellularLocation>
        <location evidence="5">Cytoplasm</location>
        <location evidence="5">Cytoskeleton</location>
        <location evidence="5">Spindle</location>
    </subcellularLocation>
    <subcellularLocation>
        <location evidence="1 5">Nucleus</location>
    </subcellularLocation>
</comment>
<dbReference type="GO" id="GO:0006281">
    <property type="term" value="P:DNA repair"/>
    <property type="evidence" value="ECO:0007669"/>
    <property type="project" value="UniProtKB-UniRule"/>
</dbReference>
<evidence type="ECO:0000256" key="1">
    <source>
        <dbReference type="ARBA" id="ARBA00004123"/>
    </source>
</evidence>
<keyword evidence="5" id="KW-0227">DNA damage</keyword>
<evidence type="ECO:0000256" key="3">
    <source>
        <dbReference type="ARBA" id="ARBA00022737"/>
    </source>
</evidence>
<accession>A0A8C4N9R5</accession>
<dbReference type="Pfam" id="PF14500">
    <property type="entry name" value="MMS19_N"/>
    <property type="match status" value="1"/>
</dbReference>
<feature type="domain" description="MMS19 C-terminal" evidence="7">
    <location>
        <begin position="298"/>
        <end position="728"/>
    </location>
</feature>
<comment type="function">
    <text evidence="5">Key component of the cytosolic iron-sulfur protein assembly (CIA) complex, a multiprotein complex that mediates the incorporation of iron-sulfur cluster into apoproteins specifically involved in DNA metabolism and genomic integrity. In the CIA complex, MMS19 acts as an adapter between early-acting CIA components and a subset of cellular target iron-sulfur proteins.</text>
</comment>
<comment type="similarity">
    <text evidence="2 5">Belongs to the MET18/MMS19 family.</text>
</comment>
<dbReference type="GO" id="GO:0071817">
    <property type="term" value="C:MMXD complex"/>
    <property type="evidence" value="ECO:0007669"/>
    <property type="project" value="TreeGrafter"/>
</dbReference>
<evidence type="ECO:0000256" key="6">
    <source>
        <dbReference type="SAM" id="SignalP"/>
    </source>
</evidence>
<evidence type="ECO:0000259" key="7">
    <source>
        <dbReference type="Pfam" id="PF12460"/>
    </source>
</evidence>
<dbReference type="InterPro" id="IPR016024">
    <property type="entry name" value="ARM-type_fold"/>
</dbReference>
<dbReference type="SUPFAM" id="SSF48371">
    <property type="entry name" value="ARM repeat"/>
    <property type="match status" value="1"/>
</dbReference>
<dbReference type="GO" id="GO:0005634">
    <property type="term" value="C:nucleus"/>
    <property type="evidence" value="ECO:0007669"/>
    <property type="project" value="UniProtKB-SubCell"/>
</dbReference>
<keyword evidence="10" id="KW-1185">Reference proteome</keyword>
<feature type="chain" id="PRO_5033991103" description="MMS19 nucleotide excision repair protein" evidence="6">
    <location>
        <begin position="18"/>
        <end position="776"/>
    </location>
</feature>
<dbReference type="PANTHER" id="PTHR12891:SF0">
    <property type="entry name" value="MMS19 NUCLEOTIDE EXCISION REPAIR PROTEIN HOMOLOG"/>
    <property type="match status" value="1"/>
</dbReference>
<dbReference type="Pfam" id="PF12460">
    <property type="entry name" value="MMS19_C"/>
    <property type="match status" value="1"/>
</dbReference>
<keyword evidence="5" id="KW-0963">Cytoplasm</keyword>
<evidence type="ECO:0000259" key="8">
    <source>
        <dbReference type="Pfam" id="PF14500"/>
    </source>
</evidence>
<keyword evidence="5" id="KW-0234">DNA repair</keyword>
<keyword evidence="4 5" id="KW-0539">Nucleus</keyword>
<dbReference type="InterPro" id="IPR029240">
    <property type="entry name" value="MMS19_N"/>
</dbReference>
<keyword evidence="3" id="KW-0677">Repeat</keyword>
<proteinExistence type="inferred from homology"/>
<dbReference type="OMA" id="ANGMLEC"/>
<dbReference type="Gene3D" id="1.25.10.10">
    <property type="entry name" value="Leucine-rich Repeat Variant"/>
    <property type="match status" value="2"/>
</dbReference>
<dbReference type="InterPro" id="IPR039920">
    <property type="entry name" value="MMS19"/>
</dbReference>
<reference evidence="9" key="2">
    <citation type="submission" date="2025-09" db="UniProtKB">
        <authorList>
            <consortium name="Ensembl"/>
        </authorList>
    </citation>
    <scope>IDENTIFICATION</scope>
</reference>
<dbReference type="PANTHER" id="PTHR12891">
    <property type="entry name" value="DNA REPAIR/TRANSCRIPTION PROTEIN MET18/MMS19"/>
    <property type="match status" value="1"/>
</dbReference>
<dbReference type="Proteomes" id="UP000694388">
    <property type="component" value="Unplaced"/>
</dbReference>
<reference evidence="9" key="1">
    <citation type="submission" date="2025-08" db="UniProtKB">
        <authorList>
            <consortium name="Ensembl"/>
        </authorList>
    </citation>
    <scope>IDENTIFICATION</scope>
</reference>
<evidence type="ECO:0000313" key="9">
    <source>
        <dbReference type="Ensembl" id="ENSEBUP00000003549.1"/>
    </source>
</evidence>
<dbReference type="GO" id="GO:0097361">
    <property type="term" value="C:cytosolic [4Fe-4S] assembly targeting complex"/>
    <property type="evidence" value="ECO:0007669"/>
    <property type="project" value="UniProtKB-UniRule"/>
</dbReference>
<evidence type="ECO:0000256" key="5">
    <source>
        <dbReference type="RuleBase" id="RU367072"/>
    </source>
</evidence>
<organism evidence="9 10">
    <name type="scientific">Eptatretus burgeri</name>
    <name type="common">Inshore hagfish</name>
    <dbReference type="NCBI Taxonomy" id="7764"/>
    <lineage>
        <taxon>Eukaryota</taxon>
        <taxon>Metazoa</taxon>
        <taxon>Chordata</taxon>
        <taxon>Craniata</taxon>
        <taxon>Vertebrata</taxon>
        <taxon>Cyclostomata</taxon>
        <taxon>Myxini</taxon>
        <taxon>Myxiniformes</taxon>
        <taxon>Myxinidae</taxon>
        <taxon>Eptatretinae</taxon>
        <taxon>Eptatretus</taxon>
    </lineage>
</organism>
<protein>
    <recommendedName>
        <fullName evidence="5">MMS19 nucleotide excision repair protein</fullName>
    </recommendedName>
</protein>